<organism evidence="1">
    <name type="scientific">Haptolina ericina</name>
    <dbReference type="NCBI Taxonomy" id="156174"/>
    <lineage>
        <taxon>Eukaryota</taxon>
        <taxon>Haptista</taxon>
        <taxon>Haptophyta</taxon>
        <taxon>Prymnesiophyceae</taxon>
        <taxon>Prymnesiales</taxon>
        <taxon>Prymnesiaceae</taxon>
        <taxon>Haptolina</taxon>
    </lineage>
</organism>
<name>A0A7S3FIX3_9EUKA</name>
<reference evidence="1" key="1">
    <citation type="submission" date="2021-01" db="EMBL/GenBank/DDBJ databases">
        <authorList>
            <person name="Corre E."/>
            <person name="Pelletier E."/>
            <person name="Niang G."/>
            <person name="Scheremetjew M."/>
            <person name="Finn R."/>
            <person name="Kale V."/>
            <person name="Holt S."/>
            <person name="Cochrane G."/>
            <person name="Meng A."/>
            <person name="Brown T."/>
            <person name="Cohen L."/>
        </authorList>
    </citation>
    <scope>NUCLEOTIDE SEQUENCE</scope>
    <source>
        <strain evidence="1">CCMP281</strain>
    </source>
</reference>
<evidence type="ECO:0000313" key="1">
    <source>
        <dbReference type="EMBL" id="CAE0150605.1"/>
    </source>
</evidence>
<dbReference type="SUPFAM" id="SSF53474">
    <property type="entry name" value="alpha/beta-Hydrolases"/>
    <property type="match status" value="1"/>
</dbReference>
<gene>
    <name evidence="1" type="ORF">HERI1096_LOCUS38513</name>
</gene>
<proteinExistence type="predicted"/>
<dbReference type="AlphaFoldDB" id="A0A7S3FIX3"/>
<protein>
    <submittedName>
        <fullName evidence="1">Uncharacterized protein</fullName>
    </submittedName>
</protein>
<sequence>MMGSSLSSLPVLRSIGSATGHGGGIFGTLVCGSPSLIFTPQLVRDLQAARPAPASVVRVLIIVGEVESLPQPQGGNGIPQAAEYTADLLRRCGHHVQMVVAPDEDHSSLKPVQVSRAFGWLERCWSDDAPLVPNTPAPRAEVDGEDSLPSDVDRFRAFWQSERGRLLVANVRAAAGQ</sequence>
<dbReference type="Gene3D" id="3.40.50.1820">
    <property type="entry name" value="alpha/beta hydrolase"/>
    <property type="match status" value="1"/>
</dbReference>
<dbReference type="EMBL" id="HBHX01069733">
    <property type="protein sequence ID" value="CAE0150605.1"/>
    <property type="molecule type" value="Transcribed_RNA"/>
</dbReference>
<accession>A0A7S3FIX3</accession>
<dbReference type="InterPro" id="IPR029058">
    <property type="entry name" value="AB_hydrolase_fold"/>
</dbReference>